<name>A0A7S6UJT1_9GAMM</name>
<dbReference type="Gene3D" id="2.40.30.170">
    <property type="match status" value="1"/>
</dbReference>
<feature type="domain" description="Multidrug resistance protein MdtA-like alpha-helical hairpin" evidence="7">
    <location>
        <begin position="123"/>
        <end position="197"/>
    </location>
</feature>
<evidence type="ECO:0000313" key="11">
    <source>
        <dbReference type="Proteomes" id="UP000593932"/>
    </source>
</evidence>
<feature type="coiled-coil region" evidence="4">
    <location>
        <begin position="122"/>
        <end position="187"/>
    </location>
</feature>
<evidence type="ECO:0000256" key="1">
    <source>
        <dbReference type="ARBA" id="ARBA00004196"/>
    </source>
</evidence>
<sequence length="503" mass="53019">MTAAARTTSASRRSPRPWRRILVAGGLILLVVAGAYVWQKRGADAGAGDYRTATAERGDVRVGISATGTLGAISTVDVGSQISGLVTEVLADFNDTVSKGQVIARIDPSTFDAQIAQGNAAVQAAQASLATARAAAANAEADFRRKTELGERQLVASSDIDLARTARDQARAQVQSAQAQITQQRASTRTSQLNLERTEIRSPVDGVVLTRTVEPGQTVAASLQAPVLFQIAEDLSKMEIVLAIDEADIGQVKTGQGVSFGVDAFPDRQFRGSVQQVRLSATNTNNVITYPVVVAVDNPDQILLPGMTANAEIEVSRRDDVLRVPNAALRYKPAEGDAAAAPTATRTSPTEELPRMAAALELDANQQAAFDEALAGMRERAAARATAAPSRPPAGGPPMMGGRRGPANAGAGNSGAMRQRMQERFTQQFAAFRETLPDEKKARWDGELASLLAARRAPLYLLVAGKPKPITVRLGVSDGSWTEVAGDIAQGDQVIIGSGRPAR</sequence>
<organism evidence="10 11">
    <name type="scientific">Novilysobacter avium</name>
    <dbReference type="NCBI Taxonomy" id="2781023"/>
    <lineage>
        <taxon>Bacteria</taxon>
        <taxon>Pseudomonadati</taxon>
        <taxon>Pseudomonadota</taxon>
        <taxon>Gammaproteobacteria</taxon>
        <taxon>Lysobacterales</taxon>
        <taxon>Lysobacteraceae</taxon>
        <taxon>Novilysobacter</taxon>
    </lineage>
</organism>
<dbReference type="InterPro" id="IPR058625">
    <property type="entry name" value="MdtA-like_BSH"/>
</dbReference>
<feature type="compositionally biased region" description="Low complexity" evidence="5">
    <location>
        <begin position="405"/>
        <end position="414"/>
    </location>
</feature>
<comment type="similarity">
    <text evidence="2">Belongs to the membrane fusion protein (MFP) (TC 8.A.1) family.</text>
</comment>
<dbReference type="Gene3D" id="2.40.50.100">
    <property type="match status" value="2"/>
</dbReference>
<dbReference type="NCBIfam" id="TIGR01730">
    <property type="entry name" value="RND_mfp"/>
    <property type="match status" value="1"/>
</dbReference>
<reference evidence="10 11" key="1">
    <citation type="submission" date="2020-10" db="EMBL/GenBank/DDBJ databases">
        <title>complete genome sequencing of Lysobacter sp. H23M41.</title>
        <authorList>
            <person name="Bae J.-W."/>
            <person name="Lee S.-Y."/>
        </authorList>
    </citation>
    <scope>NUCLEOTIDE SEQUENCE [LARGE SCALE GENOMIC DNA]</scope>
    <source>
        <strain evidence="10 11">H23M41</strain>
    </source>
</reference>
<keyword evidence="3 4" id="KW-0175">Coiled coil</keyword>
<dbReference type="EMBL" id="CP063657">
    <property type="protein sequence ID" value="QOW21608.1"/>
    <property type="molecule type" value="Genomic_DNA"/>
</dbReference>
<accession>A0A7S6UJT1</accession>
<dbReference type="InterPro" id="IPR058624">
    <property type="entry name" value="MdtA-like_HH"/>
</dbReference>
<evidence type="ECO:0000256" key="5">
    <source>
        <dbReference type="SAM" id="MobiDB-lite"/>
    </source>
</evidence>
<protein>
    <submittedName>
        <fullName evidence="10">Efflux RND transporter periplasmic adaptor subunit</fullName>
    </submittedName>
</protein>
<dbReference type="InterPro" id="IPR058792">
    <property type="entry name" value="Beta-barrel_RND_2"/>
</dbReference>
<dbReference type="InterPro" id="IPR050465">
    <property type="entry name" value="UPF0194_transport"/>
</dbReference>
<dbReference type="Pfam" id="PF25954">
    <property type="entry name" value="Beta-barrel_RND_2"/>
    <property type="match status" value="1"/>
</dbReference>
<dbReference type="Proteomes" id="UP000593932">
    <property type="component" value="Chromosome"/>
</dbReference>
<dbReference type="InterPro" id="IPR006143">
    <property type="entry name" value="RND_pump_MFP"/>
</dbReference>
<dbReference type="SUPFAM" id="SSF111369">
    <property type="entry name" value="HlyD-like secretion proteins"/>
    <property type="match status" value="1"/>
</dbReference>
<gene>
    <name evidence="10" type="ORF">INQ42_10240</name>
</gene>
<evidence type="ECO:0000259" key="8">
    <source>
        <dbReference type="Pfam" id="PF25917"/>
    </source>
</evidence>
<feature type="region of interest" description="Disordered" evidence="5">
    <location>
        <begin position="384"/>
        <end position="414"/>
    </location>
</feature>
<comment type="subcellular location">
    <subcellularLocation>
        <location evidence="1">Cell envelope</location>
    </subcellularLocation>
</comment>
<evidence type="ECO:0000259" key="9">
    <source>
        <dbReference type="Pfam" id="PF25954"/>
    </source>
</evidence>
<evidence type="ECO:0000313" key="10">
    <source>
        <dbReference type="EMBL" id="QOW21608.1"/>
    </source>
</evidence>
<evidence type="ECO:0000256" key="3">
    <source>
        <dbReference type="ARBA" id="ARBA00023054"/>
    </source>
</evidence>
<feature type="domain" description="CusB-like beta-barrel" evidence="9">
    <location>
        <begin position="241"/>
        <end position="313"/>
    </location>
</feature>
<dbReference type="PANTHER" id="PTHR32347:SF14">
    <property type="entry name" value="EFFLUX SYSTEM COMPONENT YKNX-RELATED"/>
    <property type="match status" value="1"/>
</dbReference>
<feature type="transmembrane region" description="Helical" evidence="6">
    <location>
        <begin position="21"/>
        <end position="38"/>
    </location>
</feature>
<dbReference type="Pfam" id="PF25917">
    <property type="entry name" value="BSH_RND"/>
    <property type="match status" value="1"/>
</dbReference>
<keyword evidence="6" id="KW-0472">Membrane</keyword>
<keyword evidence="11" id="KW-1185">Reference proteome</keyword>
<feature type="domain" description="Multidrug resistance protein MdtA-like barrel-sandwich hybrid" evidence="8">
    <location>
        <begin position="75"/>
        <end position="227"/>
    </location>
</feature>
<evidence type="ECO:0000259" key="7">
    <source>
        <dbReference type="Pfam" id="PF25876"/>
    </source>
</evidence>
<evidence type="ECO:0000256" key="4">
    <source>
        <dbReference type="SAM" id="Coils"/>
    </source>
</evidence>
<keyword evidence="6" id="KW-1133">Transmembrane helix</keyword>
<proteinExistence type="inferred from homology"/>
<dbReference type="Pfam" id="PF25876">
    <property type="entry name" value="HH_MFP_RND"/>
    <property type="match status" value="1"/>
</dbReference>
<evidence type="ECO:0000256" key="6">
    <source>
        <dbReference type="SAM" id="Phobius"/>
    </source>
</evidence>
<evidence type="ECO:0000256" key="2">
    <source>
        <dbReference type="ARBA" id="ARBA00009477"/>
    </source>
</evidence>
<dbReference type="PANTHER" id="PTHR32347">
    <property type="entry name" value="EFFLUX SYSTEM COMPONENT YKNX-RELATED"/>
    <property type="match status" value="1"/>
</dbReference>
<keyword evidence="6" id="KW-0812">Transmembrane</keyword>